<dbReference type="InParanoid" id="A0A2R2ML66"/>
<feature type="signal peptide" evidence="1">
    <location>
        <begin position="1"/>
        <end position="28"/>
    </location>
</feature>
<keyword evidence="1" id="KW-0732">Signal</keyword>
<evidence type="ECO:0000256" key="1">
    <source>
        <dbReference type="SAM" id="SignalP"/>
    </source>
</evidence>
<keyword evidence="2" id="KW-1185">Reference proteome</keyword>
<dbReference type="KEGG" id="lak:112041670"/>
<reference evidence="3" key="1">
    <citation type="submission" date="2025-08" db="UniProtKB">
        <authorList>
            <consortium name="RefSeq"/>
        </authorList>
    </citation>
    <scope>IDENTIFICATION</scope>
    <source>
        <tissue evidence="3">Gonads</tissue>
    </source>
</reference>
<evidence type="ECO:0000313" key="2">
    <source>
        <dbReference type="Proteomes" id="UP000085678"/>
    </source>
</evidence>
<name>A0A2R2ML66_LINAN</name>
<proteinExistence type="predicted"/>
<organism evidence="2 3">
    <name type="scientific">Lingula anatina</name>
    <name type="common">Brachiopod</name>
    <name type="synonym">Lingula unguis</name>
    <dbReference type="NCBI Taxonomy" id="7574"/>
    <lineage>
        <taxon>Eukaryota</taxon>
        <taxon>Metazoa</taxon>
        <taxon>Spiralia</taxon>
        <taxon>Lophotrochozoa</taxon>
        <taxon>Brachiopoda</taxon>
        <taxon>Linguliformea</taxon>
        <taxon>Lingulata</taxon>
        <taxon>Lingulida</taxon>
        <taxon>Linguloidea</taxon>
        <taxon>Lingulidae</taxon>
        <taxon>Lingula</taxon>
    </lineage>
</organism>
<protein>
    <submittedName>
        <fullName evidence="3">Uncharacterized protein LOC112041670</fullName>
    </submittedName>
</protein>
<evidence type="ECO:0000313" key="3">
    <source>
        <dbReference type="RefSeq" id="XP_023930953.1"/>
    </source>
</evidence>
<feature type="chain" id="PRO_5015182127" evidence="1">
    <location>
        <begin position="29"/>
        <end position="120"/>
    </location>
</feature>
<gene>
    <name evidence="3" type="primary">LOC112041670</name>
</gene>
<dbReference type="GeneID" id="112041670"/>
<dbReference type="Proteomes" id="UP000085678">
    <property type="component" value="Unplaced"/>
</dbReference>
<sequence>MQWCPLYSHSVVIVVAYLCAVPPGEVFAVEDYMPRSPLLGGDQRVYLPYYQGDSMRVDGREDTILGDQTFAYLQQDDMHQESAIRPVKVSALYRTLMPWPLKQRHIYTCPVELIGYQGGT</sequence>
<dbReference type="AlphaFoldDB" id="A0A2R2ML66"/>
<accession>A0A2R2ML66</accession>
<dbReference type="RefSeq" id="XP_023930953.1">
    <property type="nucleotide sequence ID" value="XM_024075185.1"/>
</dbReference>
<feature type="non-terminal residue" evidence="3">
    <location>
        <position position="120"/>
    </location>
</feature>